<evidence type="ECO:0000259" key="1">
    <source>
        <dbReference type="Pfam" id="PF09836"/>
    </source>
</evidence>
<dbReference type="Gene3D" id="1.10.150.690">
    <property type="entry name" value="DUF2063"/>
    <property type="match status" value="1"/>
</dbReference>
<dbReference type="Pfam" id="PF09836">
    <property type="entry name" value="DUF2063"/>
    <property type="match status" value="1"/>
</dbReference>
<dbReference type="InterPro" id="IPR018640">
    <property type="entry name" value="DUF2063"/>
</dbReference>
<feature type="domain" description="Putative DNA-binding" evidence="1">
    <location>
        <begin position="13"/>
        <end position="116"/>
    </location>
</feature>
<dbReference type="RefSeq" id="WP_110253542.1">
    <property type="nucleotide sequence ID" value="NZ_QJKB01000001.1"/>
</dbReference>
<evidence type="ECO:0000313" key="2">
    <source>
        <dbReference type="EMBL" id="PXX47134.1"/>
    </source>
</evidence>
<proteinExistence type="predicted"/>
<name>A0A318K1G2_9BURK</name>
<dbReference type="AlphaFoldDB" id="A0A318K1G2"/>
<comment type="caution">
    <text evidence="2">The sequence shown here is derived from an EMBL/GenBank/DDBJ whole genome shotgun (WGS) entry which is preliminary data.</text>
</comment>
<dbReference type="OrthoDB" id="343356at2"/>
<sequence>MSQSAPDPSLSQLQHWFLTVMTAPGGLARGLSLGQEHLGLEESSVIKIAPGKQSRMHIYAHGYILRLQECLQADFPVLHRLMGDELFNFFAHNYIWRHPSRAPSLYDLGAGFANFLLQSQPKNTDGVNASEADLLLQFPVEIARMERAFTEVIRAPGLENKRNIKTHNAFDLLMGSRADIHIPACVRLLKASFPLLAYWEQAKHAPADQDLPAPPEPETSYLAFTRLNYRVQLITLLPWQYHFLQAACNNPDMHECAAKLSQETGLDIHALLADICLWLPQAQALGLLTTEEVALN</sequence>
<dbReference type="Proteomes" id="UP000247792">
    <property type="component" value="Unassembled WGS sequence"/>
</dbReference>
<keyword evidence="2" id="KW-0238">DNA-binding</keyword>
<accession>A0A318K1G2</accession>
<reference evidence="2 3" key="1">
    <citation type="submission" date="2018-05" db="EMBL/GenBank/DDBJ databases">
        <title>Genomic Encyclopedia of Type Strains, Phase IV (KMG-IV): sequencing the most valuable type-strain genomes for metagenomic binning, comparative biology and taxonomic classification.</title>
        <authorList>
            <person name="Goeker M."/>
        </authorList>
    </citation>
    <scope>NUCLEOTIDE SEQUENCE [LARGE SCALE GENOMIC DNA]</scope>
    <source>
        <strain evidence="2 3">DSM 19792</strain>
    </source>
</reference>
<keyword evidence="3" id="KW-1185">Reference proteome</keyword>
<dbReference type="GO" id="GO:0003677">
    <property type="term" value="F:DNA binding"/>
    <property type="evidence" value="ECO:0007669"/>
    <property type="project" value="UniProtKB-KW"/>
</dbReference>
<protein>
    <submittedName>
        <fullName evidence="2">Putative DNA-binding protein</fullName>
    </submittedName>
</protein>
<evidence type="ECO:0000313" key="3">
    <source>
        <dbReference type="Proteomes" id="UP000247792"/>
    </source>
</evidence>
<organism evidence="2 3">
    <name type="scientific">Undibacterium pigrum</name>
    <dbReference type="NCBI Taxonomy" id="401470"/>
    <lineage>
        <taxon>Bacteria</taxon>
        <taxon>Pseudomonadati</taxon>
        <taxon>Pseudomonadota</taxon>
        <taxon>Betaproteobacteria</taxon>
        <taxon>Burkholderiales</taxon>
        <taxon>Oxalobacteraceae</taxon>
        <taxon>Undibacterium</taxon>
    </lineage>
</organism>
<dbReference type="InterPro" id="IPR044922">
    <property type="entry name" value="DUF2063_N_sf"/>
</dbReference>
<dbReference type="EMBL" id="QJKB01000001">
    <property type="protein sequence ID" value="PXX47134.1"/>
    <property type="molecule type" value="Genomic_DNA"/>
</dbReference>
<gene>
    <name evidence="2" type="ORF">DFR42_101710</name>
</gene>